<dbReference type="InterPro" id="IPR038494">
    <property type="entry name" value="IGPD_sf"/>
</dbReference>
<dbReference type="InterPro" id="IPR020568">
    <property type="entry name" value="Ribosomal_Su5_D2-typ_SF"/>
</dbReference>
<comment type="caution">
    <text evidence="6">The sequence shown here is derived from an EMBL/GenBank/DDBJ whole genome shotgun (WGS) entry which is preliminary data.</text>
</comment>
<dbReference type="AlphaFoldDB" id="A0A644W8A8"/>
<keyword evidence="3" id="KW-0028">Amino-acid biosynthesis</keyword>
<evidence type="ECO:0000256" key="4">
    <source>
        <dbReference type="ARBA" id="ARBA00023102"/>
    </source>
</evidence>
<dbReference type="PANTHER" id="PTHR23133">
    <property type="entry name" value="IMIDAZOLEGLYCEROL-PHOSPHATE DEHYDRATASE HIS7"/>
    <property type="match status" value="1"/>
</dbReference>
<dbReference type="Gene3D" id="3.30.230.40">
    <property type="entry name" value="Imidazole glycerol phosphate dehydratase, domain 1"/>
    <property type="match status" value="2"/>
</dbReference>
<dbReference type="NCBIfam" id="NF002114">
    <property type="entry name" value="PRK00951.2-4"/>
    <property type="match status" value="1"/>
</dbReference>
<evidence type="ECO:0000256" key="1">
    <source>
        <dbReference type="ARBA" id="ARBA00005047"/>
    </source>
</evidence>
<sequence length="195" mass="21897">MSRISSIKRETKETKILLAINIDGQGKSEINTPVGFFNHMLTLFSFHSGIDINLEATGDIDVCDHHLVEDIGICIGQALDKALDKRVGIKRYGMSYVPMDEALSQVILDLSGRSFLHFECEFKREQIGNFSTEMAKEFFRAVSSNSNSTIHVRNLYGENDHHKIEGIFKAFGRSLKEAVSYGEHKNKILSSKGNL</sequence>
<dbReference type="HAMAP" id="MF_00076">
    <property type="entry name" value="HisB"/>
    <property type="match status" value="1"/>
</dbReference>
<dbReference type="PROSITE" id="PS00955">
    <property type="entry name" value="IGP_DEHYDRATASE_2"/>
    <property type="match status" value="1"/>
</dbReference>
<dbReference type="InterPro" id="IPR000807">
    <property type="entry name" value="ImidazoleglycerolP_deHydtase"/>
</dbReference>
<dbReference type="PANTHER" id="PTHR23133:SF2">
    <property type="entry name" value="IMIDAZOLEGLYCEROL-PHOSPHATE DEHYDRATASE"/>
    <property type="match status" value="1"/>
</dbReference>
<gene>
    <name evidence="6" type="primary">hisB_17</name>
    <name evidence="6" type="ORF">SDC9_46049</name>
</gene>
<dbReference type="Pfam" id="PF00475">
    <property type="entry name" value="IGPD"/>
    <property type="match status" value="1"/>
</dbReference>
<dbReference type="EMBL" id="VSSQ01000691">
    <property type="protein sequence ID" value="MPL99828.1"/>
    <property type="molecule type" value="Genomic_DNA"/>
</dbReference>
<proteinExistence type="inferred from homology"/>
<dbReference type="NCBIfam" id="NF002111">
    <property type="entry name" value="PRK00951.2-1"/>
    <property type="match status" value="1"/>
</dbReference>
<keyword evidence="5 6" id="KW-0456">Lyase</keyword>
<comment type="pathway">
    <text evidence="1">Amino-acid biosynthesis; L-histidine biosynthesis; L-histidine from 5-phospho-alpha-D-ribose 1-diphosphate: step 6/9.</text>
</comment>
<evidence type="ECO:0000313" key="6">
    <source>
        <dbReference type="EMBL" id="MPL99828.1"/>
    </source>
</evidence>
<evidence type="ECO:0000256" key="3">
    <source>
        <dbReference type="ARBA" id="ARBA00022605"/>
    </source>
</evidence>
<protein>
    <recommendedName>
        <fullName evidence="2">Imidazoleglycerol-phosphate dehydratase</fullName>
    </recommendedName>
</protein>
<evidence type="ECO:0000256" key="2">
    <source>
        <dbReference type="ARBA" id="ARBA00016664"/>
    </source>
</evidence>
<evidence type="ECO:0000256" key="5">
    <source>
        <dbReference type="ARBA" id="ARBA00023239"/>
    </source>
</evidence>
<accession>A0A644W8A8</accession>
<dbReference type="CDD" id="cd07914">
    <property type="entry name" value="IGPD"/>
    <property type="match status" value="1"/>
</dbReference>
<dbReference type="UniPathway" id="UPA00031">
    <property type="reaction ID" value="UER00011"/>
</dbReference>
<dbReference type="FunFam" id="3.30.230.40:FF:000003">
    <property type="entry name" value="Imidazoleglycerol-phosphate dehydratase HisB"/>
    <property type="match status" value="1"/>
</dbReference>
<dbReference type="GO" id="GO:0004424">
    <property type="term" value="F:imidazoleglycerol-phosphate dehydratase activity"/>
    <property type="evidence" value="ECO:0007669"/>
    <property type="project" value="InterPro"/>
</dbReference>
<dbReference type="SUPFAM" id="SSF54211">
    <property type="entry name" value="Ribosomal protein S5 domain 2-like"/>
    <property type="match status" value="2"/>
</dbReference>
<dbReference type="GO" id="GO:0000105">
    <property type="term" value="P:L-histidine biosynthetic process"/>
    <property type="evidence" value="ECO:0007669"/>
    <property type="project" value="UniProtKB-UniPathway"/>
</dbReference>
<dbReference type="InterPro" id="IPR020565">
    <property type="entry name" value="ImidazoleglycerP_deHydtase_CS"/>
</dbReference>
<keyword evidence="4" id="KW-0368">Histidine biosynthesis</keyword>
<dbReference type="FunFam" id="3.30.230.40:FF:000001">
    <property type="entry name" value="Imidazoleglycerol-phosphate dehydratase HisB"/>
    <property type="match status" value="1"/>
</dbReference>
<reference evidence="6" key="1">
    <citation type="submission" date="2019-08" db="EMBL/GenBank/DDBJ databases">
        <authorList>
            <person name="Kucharzyk K."/>
            <person name="Murdoch R.W."/>
            <person name="Higgins S."/>
            <person name="Loffler F."/>
        </authorList>
    </citation>
    <scope>NUCLEOTIDE SEQUENCE</scope>
</reference>
<organism evidence="6">
    <name type="scientific">bioreactor metagenome</name>
    <dbReference type="NCBI Taxonomy" id="1076179"/>
    <lineage>
        <taxon>unclassified sequences</taxon>
        <taxon>metagenomes</taxon>
        <taxon>ecological metagenomes</taxon>
    </lineage>
</organism>
<name>A0A644W8A8_9ZZZZ</name>